<dbReference type="NCBIfam" id="NF033551">
    <property type="entry name" value="transpos_IS1182"/>
    <property type="match status" value="1"/>
</dbReference>
<evidence type="ECO:0000259" key="3">
    <source>
        <dbReference type="Pfam" id="PF13751"/>
    </source>
</evidence>
<reference evidence="4 5" key="1">
    <citation type="journal article" date="2021" name="bioRxiv">
        <title>Unique metabolic strategies in Hadean analogues reveal hints for primordial physiology.</title>
        <authorList>
            <person name="Nobu M.K."/>
            <person name="Nakai R."/>
            <person name="Tamazawa S."/>
            <person name="Mori H."/>
            <person name="Toyoda A."/>
            <person name="Ijiri A."/>
            <person name="Suzuki S."/>
            <person name="Kurokawa K."/>
            <person name="Kamagata Y."/>
            <person name="Tamaki H."/>
        </authorList>
    </citation>
    <scope>NUCLEOTIDE SEQUENCE [LARGE SCALE GENOMIC DNA]</scope>
    <source>
        <strain evidence="4">BS525</strain>
    </source>
</reference>
<gene>
    <name evidence="4" type="ORF">DDT42_01074</name>
</gene>
<dbReference type="InterPro" id="IPR047629">
    <property type="entry name" value="IS1182_transpos"/>
</dbReference>
<protein>
    <recommendedName>
        <fullName evidence="6">IS1182 family transposase</fullName>
    </recommendedName>
</protein>
<evidence type="ECO:0000256" key="1">
    <source>
        <dbReference type="SAM" id="Coils"/>
    </source>
</evidence>
<dbReference type="InterPro" id="IPR025668">
    <property type="entry name" value="Tnp_DDE_dom"/>
</dbReference>
<evidence type="ECO:0000313" key="4">
    <source>
        <dbReference type="EMBL" id="MBT9145204.1"/>
    </source>
</evidence>
<keyword evidence="1" id="KW-0175">Coiled coil</keyword>
<dbReference type="Proteomes" id="UP000811545">
    <property type="component" value="Unassembled WGS sequence"/>
</dbReference>
<evidence type="ECO:0000259" key="2">
    <source>
        <dbReference type="Pfam" id="PF05598"/>
    </source>
</evidence>
<accession>A0A9E2BHL5</accession>
<feature type="coiled-coil region" evidence="1">
    <location>
        <begin position="154"/>
        <end position="221"/>
    </location>
</feature>
<sequence>MPYIEGVARKQAILFPEAINDYIEEDNPVQFIDAFVDSLDLVALGFTYSIPESTGRPPYNPADMLKLYIYGYLNRIRSSRSLEKETKRNVEVMWLLRKLTPDFKTIADFRKDNKEAIKKVCKEFILLCNRLDLFGGELIAIDSSKFRAVNSKKRNFNEAKLKKALERIDEKIEEYFAELEDNDQEEAQLNRPTVEDIKAKIVYLKERKGKYQELLEELKETGKTQVSLTDPDSRAMVNNQRVEVCYNVQTTVDAKHKLILDHETTNEVLDRNQLSQMSKRAKEILKVEKLEVLADKGYYDAIEIKECVDNGVVPYVPEPKNTLPEDVDIYHKDEFKYDTDKDCYICPQGDKLTYKNRATHHGRVMKLYKSGSCKRCSAQARCTRNKQGRIIYRWEHEEVLEEMRERVRREPDKVKMRNLLTEHIFGTMKRGFNQGYMLLKGKEKVSAEISLTVLSYNIKRVINIIRLDRLKEAVFMGVTHKNNIINGAKEIFSYTLRFLYKKINKIIFLTELRLLYP</sequence>
<feature type="domain" description="Transposase DDE" evidence="3">
    <location>
        <begin position="345"/>
        <end position="461"/>
    </location>
</feature>
<evidence type="ECO:0000313" key="5">
    <source>
        <dbReference type="Proteomes" id="UP000811545"/>
    </source>
</evidence>
<dbReference type="EMBL" id="QLTW01000060">
    <property type="protein sequence ID" value="MBT9145204.1"/>
    <property type="molecule type" value="Genomic_DNA"/>
</dbReference>
<dbReference type="InterPro" id="IPR008490">
    <property type="entry name" value="Transposase_InsH_N"/>
</dbReference>
<name>A0A9E2BHL5_PSYF1</name>
<organism evidence="4 5">
    <name type="scientific">Psychracetigena formicireducens</name>
    <dbReference type="NCBI Taxonomy" id="2986056"/>
    <lineage>
        <taxon>Bacteria</taxon>
        <taxon>Bacillati</taxon>
        <taxon>Candidatus Lithacetigenota</taxon>
        <taxon>Candidatus Psychracetigena</taxon>
    </lineage>
</organism>
<evidence type="ECO:0008006" key="6">
    <source>
        <dbReference type="Google" id="ProtNLM"/>
    </source>
</evidence>
<dbReference type="AlphaFoldDB" id="A0A9E2BHL5"/>
<proteinExistence type="predicted"/>
<feature type="domain" description="Transposase InsH N-terminal" evidence="2">
    <location>
        <begin position="19"/>
        <end position="111"/>
    </location>
</feature>
<comment type="caution">
    <text evidence="4">The sequence shown here is derived from an EMBL/GenBank/DDBJ whole genome shotgun (WGS) entry which is preliminary data.</text>
</comment>
<dbReference type="PANTHER" id="PTHR33408:SF2">
    <property type="entry name" value="TRANSPOSASE DDE DOMAIN-CONTAINING PROTEIN"/>
    <property type="match status" value="1"/>
</dbReference>
<dbReference type="Pfam" id="PF13751">
    <property type="entry name" value="DDE_Tnp_1_6"/>
    <property type="match status" value="1"/>
</dbReference>
<dbReference type="Pfam" id="PF05598">
    <property type="entry name" value="DUF772"/>
    <property type="match status" value="1"/>
</dbReference>
<dbReference type="PANTHER" id="PTHR33408">
    <property type="entry name" value="TRANSPOSASE"/>
    <property type="match status" value="1"/>
</dbReference>